<dbReference type="PANTHER" id="PTHR30486:SF6">
    <property type="entry name" value="TYPE IV PILUS RETRACTATION ATPASE PILT"/>
    <property type="match status" value="1"/>
</dbReference>
<keyword evidence="3" id="KW-0812">Transmembrane</keyword>
<dbReference type="Gene3D" id="3.40.50.300">
    <property type="entry name" value="P-loop containing nucleotide triphosphate hydrolases"/>
    <property type="match status" value="1"/>
</dbReference>
<feature type="compositionally biased region" description="Basic residues" evidence="2">
    <location>
        <begin position="526"/>
        <end position="537"/>
    </location>
</feature>
<evidence type="ECO:0000256" key="1">
    <source>
        <dbReference type="ARBA" id="ARBA00006611"/>
    </source>
</evidence>
<feature type="domain" description="Bacterial type II secretion system protein E" evidence="4">
    <location>
        <begin position="1"/>
        <end position="83"/>
    </location>
</feature>
<feature type="compositionally biased region" description="Low complexity" evidence="2">
    <location>
        <begin position="538"/>
        <end position="548"/>
    </location>
</feature>
<reference evidence="6" key="1">
    <citation type="journal article" date="2019" name="Int. J. Syst. Evol. Microbiol.">
        <title>The Global Catalogue of Microorganisms (GCM) 10K type strain sequencing project: providing services to taxonomists for standard genome sequencing and annotation.</title>
        <authorList>
            <consortium name="The Broad Institute Genomics Platform"/>
            <consortium name="The Broad Institute Genome Sequencing Center for Infectious Disease"/>
            <person name="Wu L."/>
            <person name="Ma J."/>
        </authorList>
    </citation>
    <scope>NUCLEOTIDE SEQUENCE [LARGE SCALE GENOMIC DNA]</scope>
    <source>
        <strain evidence="6">NBRC 108730</strain>
    </source>
</reference>
<feature type="transmembrane region" description="Helical" evidence="3">
    <location>
        <begin position="173"/>
        <end position="194"/>
    </location>
</feature>
<dbReference type="InterPro" id="IPR001482">
    <property type="entry name" value="T2SS/T4SS_dom"/>
</dbReference>
<dbReference type="SUPFAM" id="SSF52540">
    <property type="entry name" value="P-loop containing nucleoside triphosphate hydrolases"/>
    <property type="match status" value="1"/>
</dbReference>
<protein>
    <recommendedName>
        <fullName evidence="4">Bacterial type II secretion system protein E domain-containing protein</fullName>
    </recommendedName>
</protein>
<sequence length="548" mass="59329">MRNSLRMRPDRIIVGEVRGGETLDMLQAMNTGHEGSMATVHANSGDDAVMRLETLASMSEIKIPFEALRDQINNAVDVIVQAQRGSDGSRRVSEVSAVSSRRREDFALASLTEFVPQPMTADRVVRGTYQHHPLPAALAERLVLAGEPLPQPFRVAEHPSEPVRPASRLMRPVTSLGLLALTLLVAVTGVWYLARGAADKRALEGDTGRGRTGVRGWLAGGPNRAVRRTQWGRRLERRLLAANLPGVLPAEAVVVVAVVVVAVTVAASTLVSSLVAVIIAVAAVLLLRQWLVWREDQQRVAFVGQMPELARVLSNATSAGLSIRTAIEMAGEEPGRARPHRACDGARAPWRWARRWRRRCCRWSSGCRGASLSVLVGTLVIASRSGGSLITALRDIAATLEDRKEAQARGAHAADAGHLHGVPRGGAGRRPAVHAEHDQPRAAEDRHEHADRPAGARVRRLLVRHRHAPDPPHDEDRDVTALFGVAPLAALLAGVCAWVAVAGWARLRSDPMQGLDVEDLALVRGRKQARPRGRPARLGRTTARSPAR</sequence>
<feature type="region of interest" description="Disordered" evidence="2">
    <location>
        <begin position="526"/>
        <end position="548"/>
    </location>
</feature>
<name>A0ABQ6JJU3_9ACTN</name>
<dbReference type="Pfam" id="PF00437">
    <property type="entry name" value="T2SSE"/>
    <property type="match status" value="1"/>
</dbReference>
<comment type="caution">
    <text evidence="5">The sequence shown here is derived from an EMBL/GenBank/DDBJ whole genome shotgun (WGS) entry which is preliminary data.</text>
</comment>
<keyword evidence="3" id="KW-1133">Transmembrane helix</keyword>
<evidence type="ECO:0000313" key="6">
    <source>
        <dbReference type="Proteomes" id="UP001157017"/>
    </source>
</evidence>
<feature type="transmembrane region" description="Helical" evidence="3">
    <location>
        <begin position="254"/>
        <end position="287"/>
    </location>
</feature>
<feature type="region of interest" description="Disordered" evidence="2">
    <location>
        <begin position="407"/>
        <end position="455"/>
    </location>
</feature>
<evidence type="ECO:0000256" key="2">
    <source>
        <dbReference type="SAM" id="MobiDB-lite"/>
    </source>
</evidence>
<keyword evidence="3" id="KW-0472">Membrane</keyword>
<dbReference type="EMBL" id="BSUZ01000001">
    <property type="protein sequence ID" value="GMA88154.1"/>
    <property type="molecule type" value="Genomic_DNA"/>
</dbReference>
<feature type="compositionally biased region" description="Low complexity" evidence="2">
    <location>
        <begin position="408"/>
        <end position="422"/>
    </location>
</feature>
<dbReference type="Proteomes" id="UP001157017">
    <property type="component" value="Unassembled WGS sequence"/>
</dbReference>
<evidence type="ECO:0000259" key="4">
    <source>
        <dbReference type="Pfam" id="PF00437"/>
    </source>
</evidence>
<feature type="transmembrane region" description="Helical" evidence="3">
    <location>
        <begin position="360"/>
        <end position="382"/>
    </location>
</feature>
<feature type="transmembrane region" description="Helical" evidence="3">
    <location>
        <begin position="481"/>
        <end position="505"/>
    </location>
</feature>
<dbReference type="InterPro" id="IPR027417">
    <property type="entry name" value="P-loop_NTPase"/>
</dbReference>
<dbReference type="CDD" id="cd01130">
    <property type="entry name" value="VirB11-like_ATPase"/>
    <property type="match status" value="1"/>
</dbReference>
<gene>
    <name evidence="5" type="ORF">GCM10025868_34040</name>
</gene>
<proteinExistence type="inferred from homology"/>
<dbReference type="InterPro" id="IPR050921">
    <property type="entry name" value="T4SS_GSP_E_ATPase"/>
</dbReference>
<keyword evidence="6" id="KW-1185">Reference proteome</keyword>
<evidence type="ECO:0000256" key="3">
    <source>
        <dbReference type="SAM" id="Phobius"/>
    </source>
</evidence>
<comment type="similarity">
    <text evidence="1">Belongs to the GSP E family.</text>
</comment>
<dbReference type="PANTHER" id="PTHR30486">
    <property type="entry name" value="TWITCHING MOTILITY PROTEIN PILT"/>
    <property type="match status" value="1"/>
</dbReference>
<evidence type="ECO:0000313" key="5">
    <source>
        <dbReference type="EMBL" id="GMA88154.1"/>
    </source>
</evidence>
<organism evidence="5 6">
    <name type="scientific">Angustibacter aerolatus</name>
    <dbReference type="NCBI Taxonomy" id="1162965"/>
    <lineage>
        <taxon>Bacteria</taxon>
        <taxon>Bacillati</taxon>
        <taxon>Actinomycetota</taxon>
        <taxon>Actinomycetes</taxon>
        <taxon>Kineosporiales</taxon>
        <taxon>Kineosporiaceae</taxon>
    </lineage>
</organism>
<feature type="compositionally biased region" description="Basic and acidic residues" evidence="2">
    <location>
        <begin position="433"/>
        <end position="454"/>
    </location>
</feature>
<accession>A0ABQ6JJU3</accession>